<keyword evidence="2" id="KW-1185">Reference proteome</keyword>
<sequence length="64" mass="6865">MTVSEDGPRPARSGCPRGLAALAIVAAALVQRRISAAGPSARPRHQVERDQVAVRLQRLLIPAW</sequence>
<reference evidence="1 2" key="1">
    <citation type="submission" date="2015-10" db="EMBL/GenBank/DDBJ databases">
        <title>Draft genome sequence of pyrrolomycin-producing Streptomyces vitaminophilus.</title>
        <authorList>
            <person name="Graham D.E."/>
            <person name="Mahan K.M."/>
            <person name="Klingeman D.M."/>
            <person name="Hettich R.L."/>
            <person name="Parry R.J."/>
        </authorList>
    </citation>
    <scope>NUCLEOTIDE SEQUENCE [LARGE SCALE GENOMIC DNA]</scope>
    <source>
        <strain evidence="1 2">ATCC 31673</strain>
    </source>
</reference>
<organism evidence="1 2">
    <name type="scientific">Wenjunlia vitaminophila</name>
    <name type="common">Streptomyces vitaminophilus</name>
    <dbReference type="NCBI Taxonomy" id="76728"/>
    <lineage>
        <taxon>Bacteria</taxon>
        <taxon>Bacillati</taxon>
        <taxon>Actinomycetota</taxon>
        <taxon>Actinomycetes</taxon>
        <taxon>Kitasatosporales</taxon>
        <taxon>Streptomycetaceae</taxon>
        <taxon>Wenjunlia</taxon>
    </lineage>
</organism>
<name>A0A0T6LMP7_WENVI</name>
<gene>
    <name evidence="1" type="ORF">AQ490_06980</name>
</gene>
<evidence type="ECO:0000313" key="1">
    <source>
        <dbReference type="EMBL" id="KRV47217.1"/>
    </source>
</evidence>
<evidence type="ECO:0000313" key="2">
    <source>
        <dbReference type="Proteomes" id="UP000050867"/>
    </source>
</evidence>
<dbReference type="AlphaFoldDB" id="A0A0T6LMP7"/>
<dbReference type="EMBL" id="LLZU01000037">
    <property type="protein sequence ID" value="KRV47217.1"/>
    <property type="molecule type" value="Genomic_DNA"/>
</dbReference>
<comment type="caution">
    <text evidence="1">The sequence shown here is derived from an EMBL/GenBank/DDBJ whole genome shotgun (WGS) entry which is preliminary data.</text>
</comment>
<protein>
    <submittedName>
        <fullName evidence="1">Uncharacterized protein</fullName>
    </submittedName>
</protein>
<accession>A0A0T6LMP7</accession>
<dbReference type="Proteomes" id="UP000050867">
    <property type="component" value="Unassembled WGS sequence"/>
</dbReference>
<proteinExistence type="predicted"/>